<dbReference type="EMBL" id="LR134155">
    <property type="protein sequence ID" value="VEA71127.1"/>
    <property type="molecule type" value="Genomic_DNA"/>
</dbReference>
<proteinExistence type="predicted"/>
<evidence type="ECO:0000313" key="2">
    <source>
        <dbReference type="EMBL" id="VTP59715.1"/>
    </source>
</evidence>
<evidence type="ECO:0008006" key="5">
    <source>
        <dbReference type="Google" id="ProtNLM"/>
    </source>
</evidence>
<dbReference type="Proteomes" id="UP000307968">
    <property type="component" value="Chromosome"/>
</dbReference>
<protein>
    <recommendedName>
        <fullName evidence="5">Zinc ABC transporter substrate-binding protein</fullName>
    </recommendedName>
</protein>
<reference evidence="1 3" key="1">
    <citation type="submission" date="2018-12" db="EMBL/GenBank/DDBJ databases">
        <authorList>
            <consortium name="Pathogen Informatics"/>
        </authorList>
    </citation>
    <scope>NUCLEOTIDE SEQUENCE [LARGE SCALE GENOMIC DNA]</scope>
    <source>
        <strain evidence="2 4">NCTC12971</strain>
        <strain evidence="1 3">NCTC9419</strain>
    </source>
</reference>
<dbReference type="GeneID" id="61763623"/>
<evidence type="ECO:0000313" key="3">
    <source>
        <dbReference type="Proteomes" id="UP000271603"/>
    </source>
</evidence>
<evidence type="ECO:0000313" key="4">
    <source>
        <dbReference type="Proteomes" id="UP000307968"/>
    </source>
</evidence>
<evidence type="ECO:0000313" key="1">
    <source>
        <dbReference type="EMBL" id="VEA71127.1"/>
    </source>
</evidence>
<dbReference type="EMBL" id="LR590463">
    <property type="protein sequence ID" value="VTP59715.1"/>
    <property type="molecule type" value="Genomic_DNA"/>
</dbReference>
<dbReference type="Proteomes" id="UP000271603">
    <property type="component" value="Chromosome"/>
</dbReference>
<dbReference type="AlphaFoldDB" id="A0A3S4H6S7"/>
<accession>A0A3S4H6S7</accession>
<sequence length="114" mass="13603">MENAIPMKKNEIYVKMLSLSLPYIRNVQSLDKKDKGRDISCYFEAELVHNIMHTLLISEFVEHDLWFLNNQAKYYFEKCNEDISPNYNQHVEYIRALFKMVPDSLKSKLLWQGP</sequence>
<organism evidence="1 3">
    <name type="scientific">Serratia rubidaea</name>
    <name type="common">Serratia marinorubra</name>
    <dbReference type="NCBI Taxonomy" id="61652"/>
    <lineage>
        <taxon>Bacteria</taxon>
        <taxon>Pseudomonadati</taxon>
        <taxon>Pseudomonadota</taxon>
        <taxon>Gammaproteobacteria</taxon>
        <taxon>Enterobacterales</taxon>
        <taxon>Yersiniaceae</taxon>
        <taxon>Serratia</taxon>
    </lineage>
</organism>
<name>A0A3S4H6S7_SERRU</name>
<dbReference type="RefSeq" id="WP_082394636.1">
    <property type="nucleotide sequence ID" value="NZ_CAMIPJ010000004.1"/>
</dbReference>
<gene>
    <name evidence="2" type="ORF">NCTC12971_00140</name>
    <name evidence="1" type="ORF">NCTC9419_02653</name>
</gene>